<accession>I0KGP4</accession>
<keyword evidence="2" id="KW-0547">Nucleotide-binding</keyword>
<evidence type="ECO:0000313" key="6">
    <source>
        <dbReference type="Proteomes" id="UP000011058"/>
    </source>
</evidence>
<evidence type="ECO:0000313" key="5">
    <source>
        <dbReference type="EMBL" id="CCH03297.1"/>
    </source>
</evidence>
<keyword evidence="2" id="KW-0067">ATP-binding</keyword>
<keyword evidence="6" id="KW-1185">Reference proteome</keyword>
<dbReference type="InterPro" id="IPR036597">
    <property type="entry name" value="Fido-like_dom_sf"/>
</dbReference>
<evidence type="ECO:0000256" key="3">
    <source>
        <dbReference type="PIRSR" id="PIRSR640198-3"/>
    </source>
</evidence>
<evidence type="ECO:0000256" key="2">
    <source>
        <dbReference type="PIRSR" id="PIRSR640198-2"/>
    </source>
</evidence>
<reference evidence="5 6" key="1">
    <citation type="journal article" date="2012" name="J. Bacteriol.">
        <title>Genome Sequence of Fibrella aestuarina BUZ 2T, a Filamentous Marine Bacterium.</title>
        <authorList>
            <person name="Filippini M."/>
            <person name="Qi W."/>
            <person name="Blom J."/>
            <person name="Goesmann A."/>
            <person name="Smits T.H."/>
            <person name="Bagheri H.C."/>
        </authorList>
    </citation>
    <scope>NUCLEOTIDE SEQUENCE [LARGE SCALE GENOMIC DNA]</scope>
    <source>
        <strain evidence="6">BUZ 2T</strain>
    </source>
</reference>
<dbReference type="KEGG" id="fae:FAES_5298"/>
<dbReference type="GO" id="GO:0005524">
    <property type="term" value="F:ATP binding"/>
    <property type="evidence" value="ECO:0007669"/>
    <property type="project" value="UniProtKB-KW"/>
</dbReference>
<dbReference type="OrthoDB" id="9813719at2"/>
<dbReference type="HOGENOM" id="CLU_717192_0_0_10"/>
<feature type="binding site" evidence="2">
    <location>
        <begin position="236"/>
        <end position="237"/>
    </location>
    <ligand>
        <name>ATP</name>
        <dbReference type="ChEBI" id="CHEBI:30616"/>
    </ligand>
</feature>
<dbReference type="PANTHER" id="PTHR13504:SF38">
    <property type="entry name" value="FIDO DOMAIN-CONTAINING PROTEIN"/>
    <property type="match status" value="1"/>
</dbReference>
<organism evidence="5 6">
    <name type="scientific">Fibrella aestuarina BUZ 2</name>
    <dbReference type="NCBI Taxonomy" id="1166018"/>
    <lineage>
        <taxon>Bacteria</taxon>
        <taxon>Pseudomonadati</taxon>
        <taxon>Bacteroidota</taxon>
        <taxon>Cytophagia</taxon>
        <taxon>Cytophagales</taxon>
        <taxon>Spirosomataceae</taxon>
        <taxon>Fibrella</taxon>
    </lineage>
</organism>
<protein>
    <submittedName>
        <fullName evidence="5">Filamentation induced by cAMP protein Fic</fullName>
    </submittedName>
</protein>
<dbReference type="eggNOG" id="COG3177">
    <property type="taxonomic scope" value="Bacteria"/>
</dbReference>
<dbReference type="PANTHER" id="PTHR13504">
    <property type="entry name" value="FIDO DOMAIN-CONTAINING PROTEIN DDB_G0283145"/>
    <property type="match status" value="1"/>
</dbReference>
<evidence type="ECO:0000256" key="1">
    <source>
        <dbReference type="PIRSR" id="PIRSR640198-1"/>
    </source>
</evidence>
<dbReference type="InterPro" id="IPR003812">
    <property type="entry name" value="Fido"/>
</dbReference>
<gene>
    <name evidence="5" type="ORF">FAES_5298</name>
</gene>
<evidence type="ECO:0000259" key="4">
    <source>
        <dbReference type="PROSITE" id="PS51459"/>
    </source>
</evidence>
<sequence>MHYPLALVKPSFDDPLTDLIIDLDHLRRKTLGGTTYPSVFFQLKHLFHILESIGSARIEGNNTTVAEYVEETLNDTSLSHMPSVIEIRNLEEAMTFIDSFIHERPFDRHFIRELHQLVVKDLKAPPQGEGDQTPGQFRNHMVRIEKANHTPPDPLLITDYVDELMTFINQKDSPKYDLLKIALAHHRFMWIHPFGNGNGRTGRLFTYAMLVRSGFNVGVGRILNPTAVFCNDRNAYYHFLSEADTGEAEGLLRWCDYVLRGLRDEIEKIDRLLDYSYLKAEILVPALKDALELKYITQIDYRVLIKIVNSPNQQIQAADVAEFFPGKQAAELSRQLRYLREKKLIQSDEVAKRKYTIRFDNNYLLRSVMKMLGSKGFLPIRD</sequence>
<dbReference type="PROSITE" id="PS51459">
    <property type="entry name" value="FIDO"/>
    <property type="match status" value="1"/>
</dbReference>
<dbReference type="Gene3D" id="1.10.3290.10">
    <property type="entry name" value="Fido-like domain"/>
    <property type="match status" value="1"/>
</dbReference>
<proteinExistence type="predicted"/>
<feature type="active site" evidence="1">
    <location>
        <position position="192"/>
    </location>
</feature>
<dbReference type="SUPFAM" id="SSF140931">
    <property type="entry name" value="Fic-like"/>
    <property type="match status" value="1"/>
</dbReference>
<dbReference type="RefSeq" id="WP_015334396.1">
    <property type="nucleotide sequence ID" value="NC_020054.1"/>
</dbReference>
<feature type="site" description="Important for autoinhibition of adenylyltransferase activity" evidence="3">
    <location>
        <position position="59"/>
    </location>
</feature>
<dbReference type="EMBL" id="HE796683">
    <property type="protein sequence ID" value="CCH03297.1"/>
    <property type="molecule type" value="Genomic_DNA"/>
</dbReference>
<dbReference type="Proteomes" id="UP000011058">
    <property type="component" value="Chromosome"/>
</dbReference>
<dbReference type="Pfam" id="PF02661">
    <property type="entry name" value="Fic"/>
    <property type="match status" value="1"/>
</dbReference>
<dbReference type="AlphaFoldDB" id="I0KGP4"/>
<dbReference type="InterPro" id="IPR040198">
    <property type="entry name" value="Fido_containing"/>
</dbReference>
<feature type="domain" description="Fido" evidence="4">
    <location>
        <begin position="106"/>
        <end position="260"/>
    </location>
</feature>
<dbReference type="PATRIC" id="fig|1166018.3.peg.2273"/>
<dbReference type="STRING" id="1166018.FAES_5298"/>
<name>I0KGP4_9BACT</name>